<name>A0A2P4X994_9STRA</name>
<reference evidence="1 2" key="1">
    <citation type="journal article" date="2017" name="Genome Biol. Evol.">
        <title>Phytophthora megakarya and P. palmivora, closely related causal agents of cacao black pod rot, underwent increases in genome sizes and gene numbers by different mechanisms.</title>
        <authorList>
            <person name="Ali S.S."/>
            <person name="Shao J."/>
            <person name="Lary D.J."/>
            <person name="Kronmiller B."/>
            <person name="Shen D."/>
            <person name="Strem M.D."/>
            <person name="Amoako-Attah I."/>
            <person name="Akrofi A.Y."/>
            <person name="Begoude B.A."/>
            <person name="Ten Hoopen G.M."/>
            <person name="Coulibaly K."/>
            <person name="Kebe B.I."/>
            <person name="Melnick R.L."/>
            <person name="Guiltinan M.J."/>
            <person name="Tyler B.M."/>
            <person name="Meinhardt L.W."/>
            <person name="Bailey B.A."/>
        </authorList>
    </citation>
    <scope>NUCLEOTIDE SEQUENCE [LARGE SCALE GENOMIC DNA]</scope>
    <source>
        <strain evidence="2">sbr112.9</strain>
    </source>
</reference>
<dbReference type="EMBL" id="NCKW01015661">
    <property type="protein sequence ID" value="POM62099.1"/>
    <property type="molecule type" value="Genomic_DNA"/>
</dbReference>
<organism evidence="1 2">
    <name type="scientific">Phytophthora palmivora</name>
    <dbReference type="NCBI Taxonomy" id="4796"/>
    <lineage>
        <taxon>Eukaryota</taxon>
        <taxon>Sar</taxon>
        <taxon>Stramenopiles</taxon>
        <taxon>Oomycota</taxon>
        <taxon>Peronosporomycetes</taxon>
        <taxon>Peronosporales</taxon>
        <taxon>Peronosporaceae</taxon>
        <taxon>Phytophthora</taxon>
    </lineage>
</organism>
<sequence length="313" mass="35986">MTETHRKEVQARKYREKALELVEWKLQPVRRQNCGRCTFNSECRGEPVAITSLGIDQDVPVIKAILWPTQMKKTIEAIRMAGKIDLIAHSPDFGYATFGQHDTMARIIKTRNRFALAMRTVKWIQEAEWQVCDIRKPYGDANSIPKREPSIYVETLNLATNNIPGERILGYRMLDFRENLWLRTNSILVSIMVRGEYPYVGVINSNFHRFSSPEQKSRVAGGLGATNPQNKRVIGIFKNSAHRVSFLVNRTKTMCAMFDPLQFDANYAITENRSILHAKGVLKYQKVEWFTQQDGRLCDVWCIAVLEMLLSDA</sequence>
<protein>
    <submittedName>
        <fullName evidence="1">Uncharacterized protein</fullName>
    </submittedName>
</protein>
<proteinExistence type="predicted"/>
<keyword evidence="2" id="KW-1185">Reference proteome</keyword>
<evidence type="ECO:0000313" key="1">
    <source>
        <dbReference type="EMBL" id="POM62099.1"/>
    </source>
</evidence>
<dbReference type="OrthoDB" id="123750at2759"/>
<dbReference type="AlphaFoldDB" id="A0A2P4X994"/>
<evidence type="ECO:0000313" key="2">
    <source>
        <dbReference type="Proteomes" id="UP000237271"/>
    </source>
</evidence>
<accession>A0A2P4X994</accession>
<gene>
    <name evidence="1" type="ORF">PHPALM_28784</name>
</gene>
<dbReference type="Proteomes" id="UP000237271">
    <property type="component" value="Unassembled WGS sequence"/>
</dbReference>
<comment type="caution">
    <text evidence="1">The sequence shown here is derived from an EMBL/GenBank/DDBJ whole genome shotgun (WGS) entry which is preliminary data.</text>
</comment>